<accession>A0A6I2M8H3</accession>
<proteinExistence type="predicted"/>
<evidence type="ECO:0000313" key="2">
    <source>
        <dbReference type="Proteomes" id="UP000441585"/>
    </source>
</evidence>
<dbReference type="Proteomes" id="UP000441585">
    <property type="component" value="Unassembled WGS sequence"/>
</dbReference>
<gene>
    <name evidence="1" type="ORF">GJU41_09115</name>
</gene>
<sequence>MHIYDQGEVMFGGKEIVLGRKEGLMLPVQLEVEVGKIVFSTAEINGRSEKAIEFKLTQPEDIIFFETDREILSSDEYEVTCSGNQKTVISKKHSRVDDQLRVLFA</sequence>
<protein>
    <submittedName>
        <fullName evidence="1">Uncharacterized protein</fullName>
    </submittedName>
</protein>
<dbReference type="EMBL" id="WKKF01000002">
    <property type="protein sequence ID" value="MRX54129.1"/>
    <property type="molecule type" value="Genomic_DNA"/>
</dbReference>
<name>A0A6I2M8H3_9BACI</name>
<evidence type="ECO:0000313" key="1">
    <source>
        <dbReference type="EMBL" id="MRX54129.1"/>
    </source>
</evidence>
<dbReference type="AlphaFoldDB" id="A0A6I2M8H3"/>
<comment type="caution">
    <text evidence="1">The sequence shown here is derived from an EMBL/GenBank/DDBJ whole genome shotgun (WGS) entry which is preliminary data.</text>
</comment>
<organism evidence="1 2">
    <name type="scientific">Metabacillus idriensis</name>
    <dbReference type="NCBI Taxonomy" id="324768"/>
    <lineage>
        <taxon>Bacteria</taxon>
        <taxon>Bacillati</taxon>
        <taxon>Bacillota</taxon>
        <taxon>Bacilli</taxon>
        <taxon>Bacillales</taxon>
        <taxon>Bacillaceae</taxon>
        <taxon>Metabacillus</taxon>
    </lineage>
</organism>
<reference evidence="1 2" key="1">
    <citation type="submission" date="2019-11" db="EMBL/GenBank/DDBJ databases">
        <title>Bacillus idriensis genome.</title>
        <authorList>
            <person name="Konopka E.N."/>
            <person name="Newman J.D."/>
        </authorList>
    </citation>
    <scope>NUCLEOTIDE SEQUENCE [LARGE SCALE GENOMIC DNA]</scope>
    <source>
        <strain evidence="1 2">DSM 19097</strain>
    </source>
</reference>
<dbReference type="RefSeq" id="WP_139149163.1">
    <property type="nucleotide sequence ID" value="NZ_CAJGAA010000002.1"/>
</dbReference>
<keyword evidence="2" id="KW-1185">Reference proteome</keyword>